<keyword evidence="4" id="KW-0862">Zinc</keyword>
<dbReference type="EMBL" id="VWXC01000003">
    <property type="protein sequence ID" value="NIG18443.1"/>
    <property type="molecule type" value="Genomic_DNA"/>
</dbReference>
<comment type="similarity">
    <text evidence="1">Belongs to the metallo-beta-lactamase superfamily.</text>
</comment>
<reference evidence="6 7" key="1">
    <citation type="journal article" date="2019" name="bioRxiv">
        <title>Bacteria contribute to plant secondary compound degradation in a generalist herbivore system.</title>
        <authorList>
            <person name="Francoeur C.B."/>
            <person name="Khadempour L."/>
            <person name="Moreira-Soto R.D."/>
            <person name="Gotting K."/>
            <person name="Book A.J."/>
            <person name="Pinto-Tomas A.A."/>
            <person name="Keefover-Ring K."/>
            <person name="Currie C.R."/>
        </authorList>
    </citation>
    <scope>NUCLEOTIDE SEQUENCE [LARGE SCALE GENOMIC DNA]</scope>
    <source>
        <strain evidence="6">Al-1710</strain>
    </source>
</reference>
<evidence type="ECO:0000259" key="5">
    <source>
        <dbReference type="SMART" id="SM00849"/>
    </source>
</evidence>
<evidence type="ECO:0000256" key="3">
    <source>
        <dbReference type="ARBA" id="ARBA00022801"/>
    </source>
</evidence>
<proteinExistence type="inferred from homology"/>
<dbReference type="InterPro" id="IPR036866">
    <property type="entry name" value="RibonucZ/Hydroxyglut_hydro"/>
</dbReference>
<name>A0ABX0RLE4_9GAMM</name>
<dbReference type="SMART" id="SM00849">
    <property type="entry name" value="Lactamase_B"/>
    <property type="match status" value="1"/>
</dbReference>
<dbReference type="Pfam" id="PF00753">
    <property type="entry name" value="Lactamase_B"/>
    <property type="match status" value="1"/>
</dbReference>
<evidence type="ECO:0000256" key="2">
    <source>
        <dbReference type="ARBA" id="ARBA00022723"/>
    </source>
</evidence>
<dbReference type="SUPFAM" id="SSF56281">
    <property type="entry name" value="Metallo-hydrolase/oxidoreductase"/>
    <property type="match status" value="1"/>
</dbReference>
<evidence type="ECO:0000313" key="6">
    <source>
        <dbReference type="EMBL" id="NIG18443.1"/>
    </source>
</evidence>
<keyword evidence="7" id="KW-1185">Reference proteome</keyword>
<evidence type="ECO:0000256" key="4">
    <source>
        <dbReference type="ARBA" id="ARBA00022833"/>
    </source>
</evidence>
<dbReference type="PANTHER" id="PTHR42978">
    <property type="entry name" value="QUORUM-QUENCHING LACTONASE YTNP-RELATED-RELATED"/>
    <property type="match status" value="1"/>
</dbReference>
<keyword evidence="3" id="KW-0378">Hydrolase</keyword>
<gene>
    <name evidence="6" type="ORF">F3J37_07065</name>
</gene>
<sequence length="273" mass="30997">MKIQVGECRVEKITEQRAAFPFGALFKAHRSEMSDAFAEQPAEVSIHSWVVRTAEHTILIDTATGNGRNRDNKPLFHQLNTPYVENLARAGVDPAEVTLVLMTHIHTDHVGWNTHWVDGQWQPMFPNARYVCSAIELQHCQDDPASQELYRDSILPLIERGQLQTIDVPESPLFAGVLRYISTPGHSIDHASIVLESQGEYAIFPGDVMHHPVQFQHPHWNSLFCEDLPLAMASRQRVIDWCQQHQAIWFSSHFHSSSLGRVTPDGQWSPIED</sequence>
<dbReference type="InterPro" id="IPR051013">
    <property type="entry name" value="MBL_superfamily_lactonases"/>
</dbReference>
<comment type="caution">
    <text evidence="6">The sequence shown here is derived from an EMBL/GenBank/DDBJ whole genome shotgun (WGS) entry which is preliminary data.</text>
</comment>
<organism evidence="6 7">
    <name type="scientific">Candidatus Pantoea communis</name>
    <dbReference type="NCBI Taxonomy" id="2608354"/>
    <lineage>
        <taxon>Bacteria</taxon>
        <taxon>Pseudomonadati</taxon>
        <taxon>Pseudomonadota</taxon>
        <taxon>Gammaproteobacteria</taxon>
        <taxon>Enterobacterales</taxon>
        <taxon>Erwiniaceae</taxon>
        <taxon>Pantoea</taxon>
    </lineage>
</organism>
<evidence type="ECO:0000313" key="7">
    <source>
        <dbReference type="Proteomes" id="UP001515780"/>
    </source>
</evidence>
<dbReference type="Gene3D" id="3.60.15.10">
    <property type="entry name" value="Ribonuclease Z/Hydroxyacylglutathione hydrolase-like"/>
    <property type="match status" value="1"/>
</dbReference>
<dbReference type="Proteomes" id="UP001515780">
    <property type="component" value="Unassembled WGS sequence"/>
</dbReference>
<dbReference type="RefSeq" id="WP_166932689.1">
    <property type="nucleotide sequence ID" value="NZ_VWXC01000003.1"/>
</dbReference>
<evidence type="ECO:0000256" key="1">
    <source>
        <dbReference type="ARBA" id="ARBA00007749"/>
    </source>
</evidence>
<keyword evidence="2" id="KW-0479">Metal-binding</keyword>
<dbReference type="InterPro" id="IPR001279">
    <property type="entry name" value="Metallo-B-lactamas"/>
</dbReference>
<dbReference type="PANTHER" id="PTHR42978:SF6">
    <property type="entry name" value="QUORUM-QUENCHING LACTONASE YTNP-RELATED"/>
    <property type="match status" value="1"/>
</dbReference>
<accession>A0ABX0RLE4</accession>
<dbReference type="CDD" id="cd16277">
    <property type="entry name" value="metallo-hydrolase-like_MBL-fold"/>
    <property type="match status" value="1"/>
</dbReference>
<feature type="domain" description="Metallo-beta-lactamase" evidence="5">
    <location>
        <begin position="45"/>
        <end position="253"/>
    </location>
</feature>
<protein>
    <submittedName>
        <fullName evidence="6">MBL fold metallo-hydrolase</fullName>
    </submittedName>
</protein>